<evidence type="ECO:0000313" key="8">
    <source>
        <dbReference type="EMBL" id="KAJ5105445.1"/>
    </source>
</evidence>
<evidence type="ECO:0000256" key="6">
    <source>
        <dbReference type="SAM" id="MobiDB-lite"/>
    </source>
</evidence>
<feature type="region of interest" description="Disordered" evidence="6">
    <location>
        <begin position="43"/>
        <end position="62"/>
    </location>
</feature>
<dbReference type="InterPro" id="IPR050493">
    <property type="entry name" value="FAD-dep_Monooxygenase_BioMet"/>
</dbReference>
<dbReference type="RefSeq" id="XP_056514441.1">
    <property type="nucleotide sequence ID" value="XM_056653374.1"/>
</dbReference>
<dbReference type="EMBL" id="JAPMSZ010000004">
    <property type="protein sequence ID" value="KAJ5105445.1"/>
    <property type="molecule type" value="Genomic_DNA"/>
</dbReference>
<evidence type="ECO:0000256" key="5">
    <source>
        <dbReference type="ARBA" id="ARBA00023033"/>
    </source>
</evidence>
<dbReference type="OrthoDB" id="16820at2759"/>
<feature type="domain" description="FAD-binding" evidence="7">
    <location>
        <begin position="176"/>
        <end position="384"/>
    </location>
</feature>
<name>A0A9W9FS87_9EURO</name>
<accession>A0A9W9FS87</accession>
<keyword evidence="2" id="KW-0285">Flavoprotein</keyword>
<comment type="caution">
    <text evidence="8">The sequence shown here is derived from an EMBL/GenBank/DDBJ whole genome shotgun (WGS) entry which is preliminary data.</text>
</comment>
<dbReference type="InterPro" id="IPR036188">
    <property type="entry name" value="FAD/NAD-bd_sf"/>
</dbReference>
<evidence type="ECO:0000256" key="1">
    <source>
        <dbReference type="ARBA" id="ARBA00007992"/>
    </source>
</evidence>
<evidence type="ECO:0000256" key="3">
    <source>
        <dbReference type="ARBA" id="ARBA00022827"/>
    </source>
</evidence>
<dbReference type="SUPFAM" id="SSF51905">
    <property type="entry name" value="FAD/NAD(P)-binding domain"/>
    <property type="match status" value="1"/>
</dbReference>
<reference evidence="8" key="1">
    <citation type="submission" date="2022-11" db="EMBL/GenBank/DDBJ databases">
        <authorList>
            <person name="Petersen C."/>
        </authorList>
    </citation>
    <scope>NUCLEOTIDE SEQUENCE</scope>
    <source>
        <strain evidence="8">IBT 34128</strain>
    </source>
</reference>
<dbReference type="GeneID" id="81392542"/>
<dbReference type="GO" id="GO:0071949">
    <property type="term" value="F:FAD binding"/>
    <property type="evidence" value="ECO:0007669"/>
    <property type="project" value="InterPro"/>
</dbReference>
<dbReference type="GO" id="GO:0004497">
    <property type="term" value="F:monooxygenase activity"/>
    <property type="evidence" value="ECO:0007669"/>
    <property type="project" value="UniProtKB-KW"/>
</dbReference>
<dbReference type="AlphaFoldDB" id="A0A9W9FS87"/>
<dbReference type="Proteomes" id="UP001141434">
    <property type="component" value="Unassembled WGS sequence"/>
</dbReference>
<evidence type="ECO:0000256" key="4">
    <source>
        <dbReference type="ARBA" id="ARBA00023002"/>
    </source>
</evidence>
<gene>
    <name evidence="8" type="ORF">NUU61_002792</name>
</gene>
<dbReference type="PRINTS" id="PR00420">
    <property type="entry name" value="RNGMNOXGNASE"/>
</dbReference>
<comment type="similarity">
    <text evidence="1">Belongs to the paxM FAD-dependent monooxygenase family.</text>
</comment>
<protein>
    <recommendedName>
        <fullName evidence="7">FAD-binding domain-containing protein</fullName>
    </recommendedName>
</protein>
<evidence type="ECO:0000313" key="9">
    <source>
        <dbReference type="Proteomes" id="UP001141434"/>
    </source>
</evidence>
<dbReference type="PANTHER" id="PTHR13789:SF309">
    <property type="entry name" value="PUTATIVE (AFU_ORTHOLOGUE AFUA_6G14510)-RELATED"/>
    <property type="match status" value="1"/>
</dbReference>
<keyword evidence="4" id="KW-0560">Oxidoreductase</keyword>
<keyword evidence="9" id="KW-1185">Reference proteome</keyword>
<dbReference type="PANTHER" id="PTHR13789">
    <property type="entry name" value="MONOOXYGENASE"/>
    <property type="match status" value="1"/>
</dbReference>
<keyword evidence="3" id="KW-0274">FAD</keyword>
<dbReference type="Pfam" id="PF01494">
    <property type="entry name" value="FAD_binding_3"/>
    <property type="match status" value="1"/>
</dbReference>
<keyword evidence="5" id="KW-0503">Monooxygenase</keyword>
<reference evidence="8" key="2">
    <citation type="journal article" date="2023" name="IMA Fungus">
        <title>Comparative genomic study of the Penicillium genus elucidates a diverse pangenome and 15 lateral gene transfer events.</title>
        <authorList>
            <person name="Petersen C."/>
            <person name="Sorensen T."/>
            <person name="Nielsen M.R."/>
            <person name="Sondergaard T.E."/>
            <person name="Sorensen J.L."/>
            <person name="Fitzpatrick D.A."/>
            <person name="Frisvad J.C."/>
            <person name="Nielsen K.L."/>
        </authorList>
    </citation>
    <scope>NUCLEOTIDE SEQUENCE</scope>
    <source>
        <strain evidence="8">IBT 34128</strain>
    </source>
</reference>
<dbReference type="InterPro" id="IPR002938">
    <property type="entry name" value="FAD-bd"/>
</dbReference>
<proteinExistence type="inferred from homology"/>
<evidence type="ECO:0000256" key="2">
    <source>
        <dbReference type="ARBA" id="ARBA00022630"/>
    </source>
</evidence>
<dbReference type="Gene3D" id="3.50.50.60">
    <property type="entry name" value="FAD/NAD(P)-binding domain"/>
    <property type="match status" value="1"/>
</dbReference>
<evidence type="ECO:0000259" key="7">
    <source>
        <dbReference type="Pfam" id="PF01494"/>
    </source>
</evidence>
<sequence length="483" mass="53699">MKIAIIGAGIAGCTAYLELQKHLPEATGDHEIIIYEAYKDIDPSSEQRDGDEEEHSDPSTLLVGGGLGIAPNGLNVLRRLDPDLLKSVVRGGYVVSTSNLKNKHGSLLMSLKSHVSSASEENIDTQKMHMVASSRHAFWKALRARIPDAQIINKRVREVVPDAEKRNIVHFVDDSAPVEADLVIGADGVRSTTKRAIFADAEEDSYLPHYEGLVGVGGFIPTTEVRDLVEKGSMNFIFGGNGFFGYFFADSAVAAANRDSPYHISEPGELLAWWSTYAIEECPNGKTLDMADVTRQLRERHAYWKDPVVQKVIQSIRVQNMYPTWTSPPLRTWERDGVVLVGDAAHALPSSSGQGSSQALEDVEALALFLAHYLRAECQDKEHQRKDDEENEDCVAKAQKRAIMTAAKQYINLRQPRVTEILENAQKMQSTKRDMGLLQEYSMYAVMKIIGWFPSLMTDQIRRVNEYNVADHVAQVLSELGSN</sequence>
<organism evidence="8 9">
    <name type="scientific">Penicillium alfredii</name>
    <dbReference type="NCBI Taxonomy" id="1506179"/>
    <lineage>
        <taxon>Eukaryota</taxon>
        <taxon>Fungi</taxon>
        <taxon>Dikarya</taxon>
        <taxon>Ascomycota</taxon>
        <taxon>Pezizomycotina</taxon>
        <taxon>Eurotiomycetes</taxon>
        <taxon>Eurotiomycetidae</taxon>
        <taxon>Eurotiales</taxon>
        <taxon>Aspergillaceae</taxon>
        <taxon>Penicillium</taxon>
    </lineage>
</organism>